<dbReference type="Proteomes" id="UP000076563">
    <property type="component" value="Unassembled WGS sequence"/>
</dbReference>
<feature type="transmembrane region" description="Helical" evidence="1">
    <location>
        <begin position="131"/>
        <end position="148"/>
    </location>
</feature>
<proteinExistence type="predicted"/>
<keyword evidence="1" id="KW-1133">Transmembrane helix</keyword>
<gene>
    <name evidence="2" type="ORF">AV654_11585</name>
</gene>
<sequence length="454" mass="49808">MNDLQQTRITFRQLLAFFVPLGMSASLVTISHVIINSTLARAASPEIVIASYALPMSILGITERPAVLLRQTCSALVRDRLSFRALTAVSLYVLGAIFLIGAFISYTPVGPWVFLRLFGVDAAMVEPMVEVYRVLMFVSIFSGIRCMFHGIIIYNMRTKWLTIGMAIRLAGMYALSLYFIRTGVTSGTVGAVIFLTGMVIEAAVSLWEGRALLKHEIPEKLPDHPIEKPSQVFRFYRPLLFSSVIAVISGPAINAFLGKTTDLKLAIASFAIAASLTNLVQSFFSYIHQIVLNFYRKDAASVVRFTLLLSLIPSLLIALLAYTPAGPWFMQHVMGVSERLMLASLSTLRVFMLMTLVFPWLDFGNGLLMLRSQTKVMVWSQAANVCVTLLVLVLCVARTPGWNGMIGALAQSLGVAAEAAVVWAVLRSALRADQAIPRPLPAANRKPNESSESL</sequence>
<feature type="transmembrane region" description="Helical" evidence="1">
    <location>
        <begin position="263"/>
        <end position="287"/>
    </location>
</feature>
<keyword evidence="1" id="KW-0812">Transmembrane</keyword>
<feature type="transmembrane region" description="Helical" evidence="1">
    <location>
        <begin position="382"/>
        <end position="399"/>
    </location>
</feature>
<feature type="transmembrane region" description="Helical" evidence="1">
    <location>
        <begin position="47"/>
        <end position="69"/>
    </location>
</feature>
<accession>A0A163YY60</accession>
<name>A0A163YY60_9BACL</name>
<protein>
    <submittedName>
        <fullName evidence="2">Multi antimicrobial extrusion protein MatE</fullName>
    </submittedName>
</protein>
<feature type="transmembrane region" description="Helical" evidence="1">
    <location>
        <begin position="342"/>
        <end position="361"/>
    </location>
</feature>
<reference evidence="3" key="1">
    <citation type="submission" date="2016-01" db="EMBL/GenBank/DDBJ databases">
        <title>Draft genome of Chromobacterium sp. F49.</title>
        <authorList>
            <person name="Hong K.W."/>
        </authorList>
    </citation>
    <scope>NUCLEOTIDE SEQUENCE [LARGE SCALE GENOMIC DNA]</scope>
    <source>
        <strain evidence="3">M63</strain>
    </source>
</reference>
<keyword evidence="1" id="KW-0472">Membrane</keyword>
<dbReference type="STRING" id="1007103.GCA_000213315_07291"/>
<evidence type="ECO:0000313" key="3">
    <source>
        <dbReference type="Proteomes" id="UP000076563"/>
    </source>
</evidence>
<feature type="transmembrane region" description="Helical" evidence="1">
    <location>
        <begin position="299"/>
        <end position="322"/>
    </location>
</feature>
<keyword evidence="3" id="KW-1185">Reference proteome</keyword>
<feature type="transmembrane region" description="Helical" evidence="1">
    <location>
        <begin position="186"/>
        <end position="207"/>
    </location>
</feature>
<comment type="caution">
    <text evidence="2">The sequence shown here is derived from an EMBL/GenBank/DDBJ whole genome shotgun (WGS) entry which is preliminary data.</text>
</comment>
<evidence type="ECO:0000256" key="1">
    <source>
        <dbReference type="SAM" id="Phobius"/>
    </source>
</evidence>
<dbReference type="eggNOG" id="COG0534">
    <property type="taxonomic scope" value="Bacteria"/>
</dbReference>
<organism evidence="2 3">
    <name type="scientific">Paenibacillus elgii</name>
    <dbReference type="NCBI Taxonomy" id="189691"/>
    <lineage>
        <taxon>Bacteria</taxon>
        <taxon>Bacillati</taxon>
        <taxon>Bacillota</taxon>
        <taxon>Bacilli</taxon>
        <taxon>Bacillales</taxon>
        <taxon>Paenibacillaceae</taxon>
        <taxon>Paenibacillus</taxon>
    </lineage>
</organism>
<feature type="transmembrane region" description="Helical" evidence="1">
    <location>
        <begin position="238"/>
        <end position="257"/>
    </location>
</feature>
<evidence type="ECO:0000313" key="2">
    <source>
        <dbReference type="EMBL" id="KZE80578.1"/>
    </source>
</evidence>
<dbReference type="EMBL" id="LQRA01000047">
    <property type="protein sequence ID" value="KZE80578.1"/>
    <property type="molecule type" value="Genomic_DNA"/>
</dbReference>
<dbReference type="RefSeq" id="WP_063179706.1">
    <property type="nucleotide sequence ID" value="NZ_LQRA01000047.1"/>
</dbReference>
<feature type="transmembrane region" description="Helical" evidence="1">
    <location>
        <begin position="405"/>
        <end position="426"/>
    </location>
</feature>
<dbReference type="OrthoDB" id="2768901at2"/>
<dbReference type="AlphaFoldDB" id="A0A163YY60"/>
<feature type="transmembrane region" description="Helical" evidence="1">
    <location>
        <begin position="14"/>
        <end position="35"/>
    </location>
</feature>
<feature type="transmembrane region" description="Helical" evidence="1">
    <location>
        <begin position="81"/>
        <end position="106"/>
    </location>
</feature>